<comment type="subcellular location">
    <subcellularLocation>
        <location evidence="1">Cell membrane</location>
        <topology evidence="1">Multi-pass membrane protein</topology>
    </subcellularLocation>
</comment>
<reference evidence="12" key="2">
    <citation type="journal article" date="2015" name="Data Brief">
        <title>Shoot transcriptome of the giant reed, Arundo donax.</title>
        <authorList>
            <person name="Barrero R.A."/>
            <person name="Guerrero F.D."/>
            <person name="Moolhuijzen P."/>
            <person name="Goolsby J.A."/>
            <person name="Tidwell J."/>
            <person name="Bellgard S.E."/>
            <person name="Bellgard M.I."/>
        </authorList>
    </citation>
    <scope>NUCLEOTIDE SEQUENCE</scope>
    <source>
        <tissue evidence="12">Shoot tissue taken approximately 20 cm above the soil surface</tissue>
    </source>
</reference>
<organism evidence="12">
    <name type="scientific">Arundo donax</name>
    <name type="common">Giant reed</name>
    <name type="synonym">Donax arundinaceus</name>
    <dbReference type="NCBI Taxonomy" id="35708"/>
    <lineage>
        <taxon>Eukaryota</taxon>
        <taxon>Viridiplantae</taxon>
        <taxon>Streptophyta</taxon>
        <taxon>Embryophyta</taxon>
        <taxon>Tracheophyta</taxon>
        <taxon>Spermatophyta</taxon>
        <taxon>Magnoliopsida</taxon>
        <taxon>Liliopsida</taxon>
        <taxon>Poales</taxon>
        <taxon>Poaceae</taxon>
        <taxon>PACMAD clade</taxon>
        <taxon>Arundinoideae</taxon>
        <taxon>Arundineae</taxon>
        <taxon>Arundo</taxon>
    </lineage>
</organism>
<keyword evidence="4" id="KW-1003">Cell membrane</keyword>
<evidence type="ECO:0000256" key="4">
    <source>
        <dbReference type="ARBA" id="ARBA00022475"/>
    </source>
</evidence>
<evidence type="ECO:0000256" key="6">
    <source>
        <dbReference type="ARBA" id="ARBA00022692"/>
    </source>
</evidence>
<evidence type="ECO:0000256" key="7">
    <source>
        <dbReference type="ARBA" id="ARBA00022737"/>
    </source>
</evidence>
<sequence length="113" mass="13114">MYVNLALFDHKTRQTFVGYLSVASLIFMFASPLSIINLVIRTKSLEHMPFYLSLSMFLMSVSFFAYGMLLHDFFIYIPYGIGTILGIIQLLLFAYFRKGSREETRRPLLVTHT</sequence>
<dbReference type="PANTHER" id="PTHR10791:SF57">
    <property type="entry name" value="BIDIRECTIONAL SUGAR TRANSPORTER SWEET2A"/>
    <property type="match status" value="1"/>
</dbReference>
<keyword evidence="5" id="KW-0762">Sugar transport</keyword>
<reference evidence="12" key="1">
    <citation type="submission" date="2014-09" db="EMBL/GenBank/DDBJ databases">
        <authorList>
            <person name="Magalhaes I.L.F."/>
            <person name="Oliveira U."/>
            <person name="Santos F.R."/>
            <person name="Vidigal T.H.D.A."/>
            <person name="Brescovit A.D."/>
            <person name="Santos A.J."/>
        </authorList>
    </citation>
    <scope>NUCLEOTIDE SEQUENCE</scope>
    <source>
        <tissue evidence="12">Shoot tissue taken approximately 20 cm above the soil surface</tissue>
    </source>
</reference>
<evidence type="ECO:0000256" key="11">
    <source>
        <dbReference type="SAM" id="Phobius"/>
    </source>
</evidence>
<dbReference type="GO" id="GO:0005886">
    <property type="term" value="C:plasma membrane"/>
    <property type="evidence" value="ECO:0007669"/>
    <property type="project" value="UniProtKB-SubCell"/>
</dbReference>
<name>A0A0A9HL14_ARUDO</name>
<evidence type="ECO:0000256" key="3">
    <source>
        <dbReference type="ARBA" id="ARBA00022448"/>
    </source>
</evidence>
<evidence type="ECO:0000256" key="5">
    <source>
        <dbReference type="ARBA" id="ARBA00022597"/>
    </source>
</evidence>
<keyword evidence="7" id="KW-0677">Repeat</keyword>
<dbReference type="FunFam" id="1.20.1280.290:FF:000002">
    <property type="entry name" value="Bidirectional sugar transporter SWEET"/>
    <property type="match status" value="1"/>
</dbReference>
<dbReference type="AlphaFoldDB" id="A0A0A9HL14"/>
<keyword evidence="3" id="KW-0813">Transport</keyword>
<dbReference type="GO" id="GO:0051119">
    <property type="term" value="F:sugar transmembrane transporter activity"/>
    <property type="evidence" value="ECO:0007669"/>
    <property type="project" value="InterPro"/>
</dbReference>
<evidence type="ECO:0000256" key="8">
    <source>
        <dbReference type="ARBA" id="ARBA00022989"/>
    </source>
</evidence>
<evidence type="ECO:0000256" key="9">
    <source>
        <dbReference type="ARBA" id="ARBA00023136"/>
    </source>
</evidence>
<dbReference type="PANTHER" id="PTHR10791">
    <property type="entry name" value="RAG1-ACTIVATING PROTEIN 1"/>
    <property type="match status" value="1"/>
</dbReference>
<comment type="similarity">
    <text evidence="2">Belongs to the SWEET sugar transporter family.</text>
</comment>
<keyword evidence="9 11" id="KW-0472">Membrane</keyword>
<evidence type="ECO:0000256" key="1">
    <source>
        <dbReference type="ARBA" id="ARBA00004651"/>
    </source>
</evidence>
<proteinExistence type="inferred from homology"/>
<dbReference type="Pfam" id="PF03083">
    <property type="entry name" value="MtN3_slv"/>
    <property type="match status" value="1"/>
</dbReference>
<keyword evidence="8 11" id="KW-1133">Transmembrane helix</keyword>
<evidence type="ECO:0000256" key="2">
    <source>
        <dbReference type="ARBA" id="ARBA00007809"/>
    </source>
</evidence>
<comment type="function">
    <text evidence="10">Mediates both low-affinity uptake and efflux of sugar across the plasma membrane.</text>
</comment>
<dbReference type="InterPro" id="IPR004316">
    <property type="entry name" value="SWEET_rpt"/>
</dbReference>
<keyword evidence="6 11" id="KW-0812">Transmembrane</keyword>
<feature type="transmembrane region" description="Helical" evidence="11">
    <location>
        <begin position="50"/>
        <end position="69"/>
    </location>
</feature>
<dbReference type="EMBL" id="GBRH01160036">
    <property type="protein sequence ID" value="JAE37860.1"/>
    <property type="molecule type" value="Transcribed_RNA"/>
</dbReference>
<feature type="transmembrane region" description="Helical" evidence="11">
    <location>
        <begin position="16"/>
        <end position="38"/>
    </location>
</feature>
<evidence type="ECO:0000313" key="12">
    <source>
        <dbReference type="EMBL" id="JAE37860.1"/>
    </source>
</evidence>
<evidence type="ECO:0000256" key="10">
    <source>
        <dbReference type="ARBA" id="ARBA00037238"/>
    </source>
</evidence>
<dbReference type="InterPro" id="IPR047664">
    <property type="entry name" value="SWEET"/>
</dbReference>
<feature type="transmembrane region" description="Helical" evidence="11">
    <location>
        <begin position="75"/>
        <end position="96"/>
    </location>
</feature>
<accession>A0A0A9HL14</accession>
<dbReference type="Gene3D" id="1.20.1280.290">
    <property type="match status" value="1"/>
</dbReference>
<protein>
    <submittedName>
        <fullName evidence="12">Uncharacterized protein</fullName>
    </submittedName>
</protein>